<reference evidence="4" key="2">
    <citation type="journal article" date="2021" name="PeerJ">
        <title>Extensive microbial diversity within the chicken gut microbiome revealed by metagenomics and culture.</title>
        <authorList>
            <person name="Gilroy R."/>
            <person name="Ravi A."/>
            <person name="Getino M."/>
            <person name="Pursley I."/>
            <person name="Horton D.L."/>
            <person name="Alikhan N.F."/>
            <person name="Baker D."/>
            <person name="Gharbi K."/>
            <person name="Hall N."/>
            <person name="Watson M."/>
            <person name="Adriaenssens E.M."/>
            <person name="Foster-Nyarko E."/>
            <person name="Jarju S."/>
            <person name="Secka A."/>
            <person name="Antonio M."/>
            <person name="Oren A."/>
            <person name="Chaudhuri R.R."/>
            <person name="La Ragione R."/>
            <person name="Hildebrand F."/>
            <person name="Pallen M.J."/>
        </authorList>
    </citation>
    <scope>NUCLEOTIDE SEQUENCE</scope>
    <source>
        <strain evidence="4">ChiHecec2B26-709</strain>
    </source>
</reference>
<gene>
    <name evidence="4" type="ORF">IAC35_06555</name>
</gene>
<dbReference type="InterPro" id="IPR029063">
    <property type="entry name" value="SAM-dependent_MTases_sf"/>
</dbReference>
<evidence type="ECO:0000256" key="2">
    <source>
        <dbReference type="ARBA" id="ARBA00022679"/>
    </source>
</evidence>
<dbReference type="InterPro" id="IPR002935">
    <property type="entry name" value="SAM_O-MeTrfase"/>
</dbReference>
<dbReference type="PANTHER" id="PTHR10509:SF14">
    <property type="entry name" value="CAFFEOYL-COA O-METHYLTRANSFERASE 3-RELATED"/>
    <property type="match status" value="1"/>
</dbReference>
<dbReference type="AlphaFoldDB" id="A0A9D1KJ75"/>
<dbReference type="CDD" id="cd02440">
    <property type="entry name" value="AdoMet_MTases"/>
    <property type="match status" value="1"/>
</dbReference>
<dbReference type="Proteomes" id="UP000886881">
    <property type="component" value="Unassembled WGS sequence"/>
</dbReference>
<dbReference type="Pfam" id="PF01596">
    <property type="entry name" value="Methyltransf_3"/>
    <property type="match status" value="1"/>
</dbReference>
<comment type="caution">
    <text evidence="4">The sequence shown here is derived from an EMBL/GenBank/DDBJ whole genome shotgun (WGS) entry which is preliminary data.</text>
</comment>
<keyword evidence="2" id="KW-0808">Transferase</keyword>
<sequence>MESSLYRYLREHSSLPSEALLWTERQTNIRTKYPQMLSGQVQGELLKMLVEISAAKRALEIGSFTGYSGTCIALGLPEDGVLDAFEINDELEDLMREGWERAGVAGKIRLHIGDAALLLSGQGNAVAEEPYDFAFIDANKREYLKYYELVLPLLRPGGVLVADDVLWDGKVYANPVPHDAQTAGLVAFNDFVAKDPRVEVVVLPLRDGLSIIRKK</sequence>
<dbReference type="EMBL" id="DVLC01000121">
    <property type="protein sequence ID" value="HIT47500.1"/>
    <property type="molecule type" value="Genomic_DNA"/>
</dbReference>
<organism evidence="4 5">
    <name type="scientific">Candidatus Cryptobacteroides merdipullorum</name>
    <dbReference type="NCBI Taxonomy" id="2840771"/>
    <lineage>
        <taxon>Bacteria</taxon>
        <taxon>Pseudomonadati</taxon>
        <taxon>Bacteroidota</taxon>
        <taxon>Bacteroidia</taxon>
        <taxon>Bacteroidales</taxon>
        <taxon>Candidatus Cryptobacteroides</taxon>
    </lineage>
</organism>
<evidence type="ECO:0000313" key="5">
    <source>
        <dbReference type="Proteomes" id="UP000886881"/>
    </source>
</evidence>
<reference evidence="4" key="1">
    <citation type="submission" date="2020-10" db="EMBL/GenBank/DDBJ databases">
        <authorList>
            <person name="Gilroy R."/>
        </authorList>
    </citation>
    <scope>NUCLEOTIDE SEQUENCE</scope>
    <source>
        <strain evidence="4">ChiHecec2B26-709</strain>
    </source>
</reference>
<evidence type="ECO:0000256" key="3">
    <source>
        <dbReference type="ARBA" id="ARBA00022691"/>
    </source>
</evidence>
<dbReference type="GO" id="GO:0032259">
    <property type="term" value="P:methylation"/>
    <property type="evidence" value="ECO:0007669"/>
    <property type="project" value="UniProtKB-KW"/>
</dbReference>
<protein>
    <submittedName>
        <fullName evidence="4">O-methyltransferase</fullName>
    </submittedName>
</protein>
<proteinExistence type="predicted"/>
<dbReference type="PROSITE" id="PS51682">
    <property type="entry name" value="SAM_OMT_I"/>
    <property type="match status" value="1"/>
</dbReference>
<keyword evidence="3" id="KW-0949">S-adenosyl-L-methionine</keyword>
<dbReference type="PANTHER" id="PTHR10509">
    <property type="entry name" value="O-METHYLTRANSFERASE-RELATED"/>
    <property type="match status" value="1"/>
</dbReference>
<dbReference type="InterPro" id="IPR050362">
    <property type="entry name" value="Cation-dep_OMT"/>
</dbReference>
<name>A0A9D1KJ75_9BACT</name>
<dbReference type="GO" id="GO:0008171">
    <property type="term" value="F:O-methyltransferase activity"/>
    <property type="evidence" value="ECO:0007669"/>
    <property type="project" value="InterPro"/>
</dbReference>
<keyword evidence="1" id="KW-0489">Methyltransferase</keyword>
<dbReference type="Gene3D" id="3.40.50.150">
    <property type="entry name" value="Vaccinia Virus protein VP39"/>
    <property type="match status" value="1"/>
</dbReference>
<accession>A0A9D1KJ75</accession>
<dbReference type="GO" id="GO:0008757">
    <property type="term" value="F:S-adenosylmethionine-dependent methyltransferase activity"/>
    <property type="evidence" value="ECO:0007669"/>
    <property type="project" value="TreeGrafter"/>
</dbReference>
<evidence type="ECO:0000313" key="4">
    <source>
        <dbReference type="EMBL" id="HIT47500.1"/>
    </source>
</evidence>
<dbReference type="SUPFAM" id="SSF53335">
    <property type="entry name" value="S-adenosyl-L-methionine-dependent methyltransferases"/>
    <property type="match status" value="1"/>
</dbReference>
<evidence type="ECO:0000256" key="1">
    <source>
        <dbReference type="ARBA" id="ARBA00022603"/>
    </source>
</evidence>